<organism evidence="2 3">
    <name type="scientific">Vibrio scophthalmi</name>
    <dbReference type="NCBI Taxonomy" id="45658"/>
    <lineage>
        <taxon>Bacteria</taxon>
        <taxon>Pseudomonadati</taxon>
        <taxon>Pseudomonadota</taxon>
        <taxon>Gammaproteobacteria</taxon>
        <taxon>Vibrionales</taxon>
        <taxon>Vibrionaceae</taxon>
        <taxon>Vibrio</taxon>
    </lineage>
</organism>
<dbReference type="RefSeq" id="WP_065545558.1">
    <property type="nucleotide sequence ID" value="NZ_CP016414.1"/>
</dbReference>
<dbReference type="GeneID" id="96873119"/>
<protein>
    <recommendedName>
        <fullName evidence="4">V10 pilin</fullName>
    </recommendedName>
</protein>
<accession>A0A1C7FAV9</accession>
<gene>
    <name evidence="2" type="ORF">VSVS05_01897</name>
</gene>
<dbReference type="PATRIC" id="fig|45658.7.peg.1888"/>
<keyword evidence="1" id="KW-0812">Transmembrane</keyword>
<feature type="transmembrane region" description="Helical" evidence="1">
    <location>
        <begin position="7"/>
        <end position="28"/>
    </location>
</feature>
<dbReference type="PROSITE" id="PS00409">
    <property type="entry name" value="PROKAR_NTER_METHYL"/>
    <property type="match status" value="1"/>
</dbReference>
<name>A0A1C7FAV9_9VIBR</name>
<dbReference type="STRING" id="45658.VSVS12_01115"/>
<dbReference type="NCBIfam" id="TIGR02532">
    <property type="entry name" value="IV_pilin_GFxxxE"/>
    <property type="match status" value="1"/>
</dbReference>
<dbReference type="InterPro" id="IPR045584">
    <property type="entry name" value="Pilin-like"/>
</dbReference>
<sequence>MKRTKQGFTLIELVVVMVILAILAVVAMPKFINLKDSANTSALQGVSAVVRDAVELAHSKAVVLDKQNEAYYAIDGAGSIQFGYPAVNKQGLVEFLTLDEGYHDLSKEWVWAARNNGSLTTPDYWIVTRSSYLRGYTGSDFNGEIEATQCYVKYTTAMQVGDEYAIETVTDGC</sequence>
<keyword evidence="1" id="KW-1133">Transmembrane helix</keyword>
<dbReference type="PANTHER" id="PTHR30093:SF7">
    <property type="entry name" value="MSHA MAJOR PILIN SUBUNIT MSHA"/>
    <property type="match status" value="1"/>
</dbReference>
<evidence type="ECO:0000256" key="1">
    <source>
        <dbReference type="SAM" id="Phobius"/>
    </source>
</evidence>
<dbReference type="SUPFAM" id="SSF54523">
    <property type="entry name" value="Pili subunits"/>
    <property type="match status" value="1"/>
</dbReference>
<dbReference type="Pfam" id="PF07963">
    <property type="entry name" value="N_methyl"/>
    <property type="match status" value="1"/>
</dbReference>
<dbReference type="AlphaFoldDB" id="A0A1C7FAV9"/>
<dbReference type="EMBL" id="CP016414">
    <property type="protein sequence ID" value="ANU37021.1"/>
    <property type="molecule type" value="Genomic_DNA"/>
</dbReference>
<keyword evidence="1" id="KW-0472">Membrane</keyword>
<dbReference type="Proteomes" id="UP000092528">
    <property type="component" value="Chromosome 1"/>
</dbReference>
<dbReference type="PANTHER" id="PTHR30093">
    <property type="entry name" value="GENERAL SECRETION PATHWAY PROTEIN G"/>
    <property type="match status" value="1"/>
</dbReference>
<evidence type="ECO:0008006" key="4">
    <source>
        <dbReference type="Google" id="ProtNLM"/>
    </source>
</evidence>
<reference evidence="2 3" key="1">
    <citation type="submission" date="2016-07" db="EMBL/GenBank/DDBJ databases">
        <title>Genome sequencing of Vibrio scophthalmi strain VS-05, an isolated from Paralichthys olivaceus.</title>
        <authorList>
            <person name="Han H.-J."/>
        </authorList>
    </citation>
    <scope>NUCLEOTIDE SEQUENCE [LARGE SCALE GENOMIC DNA]</scope>
    <source>
        <strain evidence="2 3">VS-05</strain>
    </source>
</reference>
<proteinExistence type="predicted"/>
<dbReference type="Gene3D" id="3.30.700.10">
    <property type="entry name" value="Glycoprotein, Type 4 Pilin"/>
    <property type="match status" value="1"/>
</dbReference>
<evidence type="ECO:0000313" key="3">
    <source>
        <dbReference type="Proteomes" id="UP000092528"/>
    </source>
</evidence>
<evidence type="ECO:0000313" key="2">
    <source>
        <dbReference type="EMBL" id="ANU37021.1"/>
    </source>
</evidence>
<dbReference type="InterPro" id="IPR012902">
    <property type="entry name" value="N_methyl_site"/>
</dbReference>
<keyword evidence="3" id="KW-1185">Reference proteome</keyword>